<dbReference type="InterPro" id="IPR003599">
    <property type="entry name" value="Ig_sub"/>
</dbReference>
<keyword evidence="4" id="KW-0393">Immunoglobulin domain</keyword>
<dbReference type="PANTHER" id="PTHR12231:SF253">
    <property type="entry name" value="DPR-INTERACTING PROTEIN ETA, ISOFORM B-RELATED"/>
    <property type="match status" value="1"/>
</dbReference>
<feature type="domain" description="Ig-like" evidence="6">
    <location>
        <begin position="136"/>
        <end position="252"/>
    </location>
</feature>
<dbReference type="InterPro" id="IPR003598">
    <property type="entry name" value="Ig_sub2"/>
</dbReference>
<keyword evidence="8" id="KW-1185">Reference proteome</keyword>
<organism evidence="7 8">
    <name type="scientific">Portunus trituberculatus</name>
    <name type="common">Swimming crab</name>
    <name type="synonym">Neptunus trituberculatus</name>
    <dbReference type="NCBI Taxonomy" id="210409"/>
    <lineage>
        <taxon>Eukaryota</taxon>
        <taxon>Metazoa</taxon>
        <taxon>Ecdysozoa</taxon>
        <taxon>Arthropoda</taxon>
        <taxon>Crustacea</taxon>
        <taxon>Multicrustacea</taxon>
        <taxon>Malacostraca</taxon>
        <taxon>Eumalacostraca</taxon>
        <taxon>Eucarida</taxon>
        <taxon>Decapoda</taxon>
        <taxon>Pleocyemata</taxon>
        <taxon>Brachyura</taxon>
        <taxon>Eubrachyura</taxon>
        <taxon>Portunoidea</taxon>
        <taxon>Portunidae</taxon>
        <taxon>Portuninae</taxon>
        <taxon>Portunus</taxon>
    </lineage>
</organism>
<evidence type="ECO:0000256" key="4">
    <source>
        <dbReference type="ARBA" id="ARBA00023319"/>
    </source>
</evidence>
<dbReference type="EMBL" id="VSRR010000560">
    <property type="protein sequence ID" value="MPC17116.1"/>
    <property type="molecule type" value="Genomic_DNA"/>
</dbReference>
<dbReference type="InterPro" id="IPR013151">
    <property type="entry name" value="Immunoglobulin_dom"/>
</dbReference>
<feature type="region of interest" description="Disordered" evidence="5">
    <location>
        <begin position="189"/>
        <end position="214"/>
    </location>
</feature>
<protein>
    <submittedName>
        <fullName evidence="7">Neuronal cell adhesion molecule</fullName>
    </submittedName>
</protein>
<dbReference type="InterPro" id="IPR051170">
    <property type="entry name" value="Neural/epithelial_adhesion"/>
</dbReference>
<dbReference type="SMART" id="SM00408">
    <property type="entry name" value="IGc2"/>
    <property type="match status" value="2"/>
</dbReference>
<evidence type="ECO:0000256" key="2">
    <source>
        <dbReference type="ARBA" id="ARBA00022737"/>
    </source>
</evidence>
<evidence type="ECO:0000259" key="6">
    <source>
        <dbReference type="PROSITE" id="PS50835"/>
    </source>
</evidence>
<comment type="caution">
    <text evidence="7">The sequence shown here is derived from an EMBL/GenBank/DDBJ whole genome shotgun (WGS) entry which is preliminary data.</text>
</comment>
<proteinExistence type="predicted"/>
<feature type="domain" description="Ig-like" evidence="6">
    <location>
        <begin position="43"/>
        <end position="132"/>
    </location>
</feature>
<dbReference type="OrthoDB" id="6244967at2759"/>
<dbReference type="InterPro" id="IPR036179">
    <property type="entry name" value="Ig-like_dom_sf"/>
</dbReference>
<evidence type="ECO:0000256" key="5">
    <source>
        <dbReference type="SAM" id="MobiDB-lite"/>
    </source>
</evidence>
<evidence type="ECO:0000313" key="8">
    <source>
        <dbReference type="Proteomes" id="UP000324222"/>
    </source>
</evidence>
<sequence>MVMRQLVIDNLDFSNKAVVACNASNIHGYVYKSVFLNVLSLPPEWVTEPDNVTVLEGDAATLECAAYASPNPNMTWVRLEGEERVSIHDEDPRYDIRDTKLVIKSVDDNTKGQYVCKATNKFGSLEAEAEVVARAKTVVKVGVSSKRVKARDHVSLTCLVRMDPHLQAAVTWFRDDVEVDFKDENYNLGRSENIADDDDEDDNDMSGEEDNGKHEKEVWVLEVMKVHGQDSGVYTCQAQTALDHDTDNLILTVEGQPFSESAALMAVCGW</sequence>
<reference evidence="7 8" key="1">
    <citation type="submission" date="2019-05" db="EMBL/GenBank/DDBJ databases">
        <title>Another draft genome of Portunus trituberculatus and its Hox gene families provides insights of decapod evolution.</title>
        <authorList>
            <person name="Jeong J.-H."/>
            <person name="Song I."/>
            <person name="Kim S."/>
            <person name="Choi T."/>
            <person name="Kim D."/>
            <person name="Ryu S."/>
            <person name="Kim W."/>
        </authorList>
    </citation>
    <scope>NUCLEOTIDE SEQUENCE [LARGE SCALE GENOMIC DNA]</scope>
    <source>
        <tissue evidence="7">Muscle</tissue>
    </source>
</reference>
<dbReference type="InterPro" id="IPR007110">
    <property type="entry name" value="Ig-like_dom"/>
</dbReference>
<dbReference type="PANTHER" id="PTHR12231">
    <property type="entry name" value="CTX-RELATED TYPE I TRANSMEMBRANE PROTEIN"/>
    <property type="match status" value="1"/>
</dbReference>
<dbReference type="Pfam" id="PF00047">
    <property type="entry name" value="ig"/>
    <property type="match status" value="1"/>
</dbReference>
<name>A0A5B7D7F5_PORTR</name>
<dbReference type="Pfam" id="PF07679">
    <property type="entry name" value="I-set"/>
    <property type="match status" value="1"/>
</dbReference>
<dbReference type="PROSITE" id="PS50835">
    <property type="entry name" value="IG_LIKE"/>
    <property type="match status" value="2"/>
</dbReference>
<dbReference type="SUPFAM" id="SSF48726">
    <property type="entry name" value="Immunoglobulin"/>
    <property type="match status" value="2"/>
</dbReference>
<dbReference type="SMART" id="SM00409">
    <property type="entry name" value="IG"/>
    <property type="match status" value="2"/>
</dbReference>
<keyword evidence="3" id="KW-1015">Disulfide bond</keyword>
<feature type="compositionally biased region" description="Acidic residues" evidence="5">
    <location>
        <begin position="194"/>
        <end position="209"/>
    </location>
</feature>
<dbReference type="FunFam" id="2.60.40.10:FF:000032">
    <property type="entry name" value="palladin isoform X1"/>
    <property type="match status" value="1"/>
</dbReference>
<dbReference type="InterPro" id="IPR013783">
    <property type="entry name" value="Ig-like_fold"/>
</dbReference>
<gene>
    <name evidence="7" type="primary">NRCAM</name>
    <name evidence="7" type="ORF">E2C01_009963</name>
</gene>
<keyword evidence="1" id="KW-0732">Signal</keyword>
<dbReference type="AlphaFoldDB" id="A0A5B7D7F5"/>
<keyword evidence="2" id="KW-0677">Repeat</keyword>
<dbReference type="Proteomes" id="UP000324222">
    <property type="component" value="Unassembled WGS sequence"/>
</dbReference>
<dbReference type="Gene3D" id="2.60.40.10">
    <property type="entry name" value="Immunoglobulins"/>
    <property type="match status" value="2"/>
</dbReference>
<dbReference type="InterPro" id="IPR013098">
    <property type="entry name" value="Ig_I-set"/>
</dbReference>
<evidence type="ECO:0000313" key="7">
    <source>
        <dbReference type="EMBL" id="MPC17116.1"/>
    </source>
</evidence>
<evidence type="ECO:0000256" key="1">
    <source>
        <dbReference type="ARBA" id="ARBA00022729"/>
    </source>
</evidence>
<accession>A0A5B7D7F5</accession>
<evidence type="ECO:0000256" key="3">
    <source>
        <dbReference type="ARBA" id="ARBA00023157"/>
    </source>
</evidence>